<proteinExistence type="inferred from homology"/>
<keyword evidence="6" id="KW-0411">Iron-sulfur</keyword>
<dbReference type="GO" id="GO:0051539">
    <property type="term" value="F:4 iron, 4 sulfur cluster binding"/>
    <property type="evidence" value="ECO:0007669"/>
    <property type="project" value="UniProtKB-KW"/>
</dbReference>
<dbReference type="AlphaFoldDB" id="A0A414RY98"/>
<evidence type="ECO:0000259" key="8">
    <source>
        <dbReference type="Pfam" id="PF04055"/>
    </source>
</evidence>
<organism evidence="9 10">
    <name type="scientific">Dorea longicatena</name>
    <dbReference type="NCBI Taxonomy" id="88431"/>
    <lineage>
        <taxon>Bacteria</taxon>
        <taxon>Bacillati</taxon>
        <taxon>Bacillota</taxon>
        <taxon>Clostridia</taxon>
        <taxon>Lachnospirales</taxon>
        <taxon>Lachnospiraceae</taxon>
        <taxon>Dorea</taxon>
    </lineage>
</organism>
<evidence type="ECO:0000256" key="4">
    <source>
        <dbReference type="ARBA" id="ARBA00022723"/>
    </source>
</evidence>
<keyword evidence="4" id="KW-0479">Metal-binding</keyword>
<evidence type="ECO:0000256" key="1">
    <source>
        <dbReference type="ARBA" id="ARBA00001966"/>
    </source>
</evidence>
<dbReference type="SFLD" id="SFLDG01067">
    <property type="entry name" value="SPASM/twitch_domain_containing"/>
    <property type="match status" value="1"/>
</dbReference>
<dbReference type="SFLD" id="SFLDG01386">
    <property type="entry name" value="main_SPASM_domain-containing"/>
    <property type="match status" value="1"/>
</dbReference>
<evidence type="ECO:0000256" key="5">
    <source>
        <dbReference type="ARBA" id="ARBA00023004"/>
    </source>
</evidence>
<dbReference type="SFLD" id="SFLDG01384">
    <property type="entry name" value="thioether_bond_formation_requi"/>
    <property type="match status" value="1"/>
</dbReference>
<keyword evidence="2" id="KW-0004">4Fe-4S</keyword>
<accession>A0A414RY98</accession>
<evidence type="ECO:0000256" key="2">
    <source>
        <dbReference type="ARBA" id="ARBA00022485"/>
    </source>
</evidence>
<dbReference type="SUPFAM" id="SSF102114">
    <property type="entry name" value="Radical SAM enzymes"/>
    <property type="match status" value="1"/>
</dbReference>
<evidence type="ECO:0000313" key="9">
    <source>
        <dbReference type="EMBL" id="RHG03795.1"/>
    </source>
</evidence>
<dbReference type="GO" id="GO:0016491">
    <property type="term" value="F:oxidoreductase activity"/>
    <property type="evidence" value="ECO:0007669"/>
    <property type="project" value="InterPro"/>
</dbReference>
<evidence type="ECO:0000256" key="7">
    <source>
        <dbReference type="ARBA" id="ARBA00023601"/>
    </source>
</evidence>
<dbReference type="PANTHER" id="PTHR43273:SF3">
    <property type="entry name" value="ANAEROBIC SULFATASE-MATURATING ENZYME HOMOLOG ASLB-RELATED"/>
    <property type="match status" value="1"/>
</dbReference>
<dbReference type="InterPro" id="IPR023867">
    <property type="entry name" value="Sulphatase_maturase_rSAM"/>
</dbReference>
<evidence type="ECO:0000313" key="10">
    <source>
        <dbReference type="Proteomes" id="UP000284112"/>
    </source>
</evidence>
<keyword evidence="5" id="KW-0408">Iron</keyword>
<dbReference type="InterPro" id="IPR026412">
    <property type="entry name" value="rSAM_Cxxx_rpt"/>
</dbReference>
<dbReference type="PANTHER" id="PTHR43273">
    <property type="entry name" value="ANAEROBIC SULFATASE-MATURATING ENZYME HOMOLOG ASLB-RELATED"/>
    <property type="match status" value="1"/>
</dbReference>
<dbReference type="PROSITE" id="PS01305">
    <property type="entry name" value="MOAA_NIFB_PQQE"/>
    <property type="match status" value="1"/>
</dbReference>
<evidence type="ECO:0000256" key="3">
    <source>
        <dbReference type="ARBA" id="ARBA00022691"/>
    </source>
</evidence>
<dbReference type="Proteomes" id="UP000284112">
    <property type="component" value="Unassembled WGS sequence"/>
</dbReference>
<gene>
    <name evidence="9" type="ORF">DW641_14695</name>
</gene>
<comment type="cofactor">
    <cofactor evidence="1">
        <name>[4Fe-4S] cluster</name>
        <dbReference type="ChEBI" id="CHEBI:49883"/>
    </cofactor>
</comment>
<dbReference type="InterPro" id="IPR058240">
    <property type="entry name" value="rSAM_sf"/>
</dbReference>
<dbReference type="InterPro" id="IPR000385">
    <property type="entry name" value="MoaA_NifB_PqqE_Fe-S-bd_CS"/>
</dbReference>
<name>A0A414RY98_9FIRM</name>
<dbReference type="SFLD" id="SFLDS00029">
    <property type="entry name" value="Radical_SAM"/>
    <property type="match status" value="1"/>
</dbReference>
<dbReference type="InterPro" id="IPR026401">
    <property type="entry name" value="CXXX_matur"/>
</dbReference>
<dbReference type="InterPro" id="IPR007197">
    <property type="entry name" value="rSAM"/>
</dbReference>
<dbReference type="GO" id="GO:0046872">
    <property type="term" value="F:metal ion binding"/>
    <property type="evidence" value="ECO:0007669"/>
    <property type="project" value="UniProtKB-KW"/>
</dbReference>
<dbReference type="Gene3D" id="3.20.20.70">
    <property type="entry name" value="Aldolase class I"/>
    <property type="match status" value="1"/>
</dbReference>
<dbReference type="CDD" id="cd01335">
    <property type="entry name" value="Radical_SAM"/>
    <property type="match status" value="1"/>
</dbReference>
<dbReference type="NCBIfam" id="TIGR04119">
    <property type="entry name" value="CXXX_matur"/>
    <property type="match status" value="1"/>
</dbReference>
<sequence>MKKNIQKGECGMKKYLMGTWVEGWREAKAQNLTFIVTEDCNLRCKYCYVTHKSSNARMTFETAKKFIDYIFKIKRNEQHAVILDFIGGEPFLEIDLIDQICDYFKIKAFELNDEWYWNYRINVCTNGVNYNAEKIQNFIKKNHMKLSVTISIDGIKEKHDMQRVFPDGRGSYDAVMKNVPLWLNEFVGSTKVTFSSDDLKYLKDSIIHLWNIGINEVAANVVFEDVWKENDDIIFEQQLKQLADYVIENELYDKYQCTLFVDSIGFPETEDSLNQTSCGAGIMLALGVDGKIYPCQRYYPDSLNKREGYVLGDIEHGLDKNRLRVFGTVAKKYQCSEKCQKCEVASGCMYCQAFSYDDADTDTNFQRATYICKMHKARVRANNYYFAKLRNIKGIRAERGEFEKNMYFILGDNYISYCSYLNEANKQKTMSENIIKKGLEYCHNNFYKPIFVHFKGERFVRQAEYDSYEILHIVPSDFCMNNEIYPNEDYIIVVSPKNILDLEKWNGKCKNVIFNICEEEMENLSQYITKCYEYTDRINLNIQNITSKFNYFLYKKELKRIADFIIEENINNGKEKEINVLTDILWLEEHEGCKAGEKNLTYAPDGKLYICPAYYSQGMEEIGDVGSVNILNQQLYSVKYFPICQNCDTYQCERCVYINKLYTGEVNVSPEFQCKKAHIERMISLYIQSEIEKSGEVLHHLDKIEYLDPYSCLKHNSELIGMSVGDDLNE</sequence>
<dbReference type="InterPro" id="IPR013785">
    <property type="entry name" value="Aldolase_TIM"/>
</dbReference>
<evidence type="ECO:0000256" key="6">
    <source>
        <dbReference type="ARBA" id="ARBA00023014"/>
    </source>
</evidence>
<feature type="domain" description="Radical SAM core" evidence="8">
    <location>
        <begin position="35"/>
        <end position="181"/>
    </location>
</feature>
<comment type="similarity">
    <text evidence="7">Belongs to the radical SAM superfamily. Anaerobic sulfatase-maturating enzyme family.</text>
</comment>
<reference evidence="9 10" key="1">
    <citation type="submission" date="2018-08" db="EMBL/GenBank/DDBJ databases">
        <title>A genome reference for cultivated species of the human gut microbiota.</title>
        <authorList>
            <person name="Zou Y."/>
            <person name="Xue W."/>
            <person name="Luo G."/>
        </authorList>
    </citation>
    <scope>NUCLEOTIDE SEQUENCE [LARGE SCALE GENOMIC DNA]</scope>
    <source>
        <strain evidence="9 10">AM23-13</strain>
    </source>
</reference>
<protein>
    <submittedName>
        <fullName evidence="9">Radical SAM peptide maturase, CXXX-repeat target family</fullName>
    </submittedName>
</protein>
<dbReference type="Pfam" id="PF04055">
    <property type="entry name" value="Radical_SAM"/>
    <property type="match status" value="1"/>
</dbReference>
<dbReference type="NCBIfam" id="TIGR04115">
    <property type="entry name" value="rSAM_Cxxx_rpt"/>
    <property type="match status" value="1"/>
</dbReference>
<dbReference type="EMBL" id="QRHW01000041">
    <property type="protein sequence ID" value="RHG03795.1"/>
    <property type="molecule type" value="Genomic_DNA"/>
</dbReference>
<comment type="caution">
    <text evidence="9">The sequence shown here is derived from an EMBL/GenBank/DDBJ whole genome shotgun (WGS) entry which is preliminary data.</text>
</comment>
<keyword evidence="3" id="KW-0949">S-adenosyl-L-methionine</keyword>